<comment type="caution">
    <text evidence="2">The sequence shown here is derived from an EMBL/GenBank/DDBJ whole genome shotgun (WGS) entry which is preliminary data.</text>
</comment>
<reference evidence="3" key="1">
    <citation type="submission" date="2016-09" db="EMBL/GenBank/DDBJ databases">
        <authorList>
            <person name="Wan X."/>
            <person name="Hou S."/>
        </authorList>
    </citation>
    <scope>NUCLEOTIDE SEQUENCE [LARGE SCALE GENOMIC DNA]</scope>
    <source>
        <strain evidence="3">KH87</strain>
    </source>
</reference>
<dbReference type="RefSeq" id="WP_070049281.1">
    <property type="nucleotide sequence ID" value="NZ_CBCSDO010000004.1"/>
</dbReference>
<accession>A0A1E7Q6I3</accession>
<protein>
    <recommendedName>
        <fullName evidence="1">AB hydrolase-1 domain-containing protein</fullName>
    </recommendedName>
</protein>
<organism evidence="2 3">
    <name type="scientific">Rheinheimera salexigens</name>
    <dbReference type="NCBI Taxonomy" id="1628148"/>
    <lineage>
        <taxon>Bacteria</taxon>
        <taxon>Pseudomonadati</taxon>
        <taxon>Pseudomonadota</taxon>
        <taxon>Gammaproteobacteria</taxon>
        <taxon>Chromatiales</taxon>
        <taxon>Chromatiaceae</taxon>
        <taxon>Rheinheimera</taxon>
    </lineage>
</organism>
<gene>
    <name evidence="2" type="ORF">BI198_09170</name>
</gene>
<feature type="domain" description="AB hydrolase-1" evidence="1">
    <location>
        <begin position="22"/>
        <end position="145"/>
    </location>
</feature>
<evidence type="ECO:0000259" key="1">
    <source>
        <dbReference type="Pfam" id="PF00561"/>
    </source>
</evidence>
<dbReference type="InterPro" id="IPR000073">
    <property type="entry name" value="AB_hydrolase_1"/>
</dbReference>
<proteinExistence type="predicted"/>
<feature type="domain" description="AB hydrolase-1" evidence="1">
    <location>
        <begin position="304"/>
        <end position="401"/>
    </location>
</feature>
<dbReference type="GO" id="GO:0016020">
    <property type="term" value="C:membrane"/>
    <property type="evidence" value="ECO:0007669"/>
    <property type="project" value="TreeGrafter"/>
</dbReference>
<dbReference type="InterPro" id="IPR029058">
    <property type="entry name" value="AB_hydrolase_fold"/>
</dbReference>
<dbReference type="Gene3D" id="3.40.50.1820">
    <property type="entry name" value="alpha/beta hydrolase"/>
    <property type="match status" value="2"/>
</dbReference>
<dbReference type="OrthoDB" id="9780765at2"/>
<dbReference type="PANTHER" id="PTHR43798">
    <property type="entry name" value="MONOACYLGLYCEROL LIPASE"/>
    <property type="match status" value="1"/>
</dbReference>
<sequence length="537" mass="60266">MKKFVNVNGKTVSYHAWGNTGPVILALHGSPQSARAVAHVCEVLAEKGFIVIAPDTPGNGLSDPLPNSEKTTIVDYASALHSFVAALGIKSHGIYGFHTGAAIACTYAALYPNQTNSIFFDGLPNWSADERESLIGYLASFEPVWDGSHMTWLWARMEEQTVFFPWHRASSHYRMDYNVSPAQGCHANVMDLLKSKNNYIQPYTEALKFNPGNWIGLLKSPYICAASFEDVLTEHLSRPGLDHVTPYIYQTREEMYETASRLFDENKTDNVTLKAQADLPCGFVEFEKGQVYWQGNPWQKSDSPTLVFLHGSGDSSNIYNRLSKAMKLYTNTLSFDLPGHGYSNDCSSLSGHTISSLAKCYHAACAALGVSNYVVVGERLGGLIANEMLKQKYCQQAMCIDIQQKLSKQDWQDLASFDCELAPQWDGSHLVRAWRIARWETLFTPWFKRDRAHAREIIGAQLEPNDIQKRAETLLMAKDEWLTSLTLESETEISDINAPHIRQYSTSFQSAAASTELRKISSSKDDWFITLYEQFVL</sequence>
<dbReference type="Pfam" id="PF00561">
    <property type="entry name" value="Abhydrolase_1"/>
    <property type="match status" value="2"/>
</dbReference>
<evidence type="ECO:0000313" key="3">
    <source>
        <dbReference type="Proteomes" id="UP000242258"/>
    </source>
</evidence>
<dbReference type="InterPro" id="IPR050266">
    <property type="entry name" value="AB_hydrolase_sf"/>
</dbReference>
<keyword evidence="3" id="KW-1185">Reference proteome</keyword>
<evidence type="ECO:0000313" key="2">
    <source>
        <dbReference type="EMBL" id="OEY69711.1"/>
    </source>
</evidence>
<dbReference type="SUPFAM" id="SSF53474">
    <property type="entry name" value="alpha/beta-Hydrolases"/>
    <property type="match status" value="2"/>
</dbReference>
<dbReference type="PANTHER" id="PTHR43798:SF33">
    <property type="entry name" value="HYDROLASE, PUTATIVE (AFU_ORTHOLOGUE AFUA_2G14860)-RELATED"/>
    <property type="match status" value="1"/>
</dbReference>
<dbReference type="EMBL" id="MKEK01000001">
    <property type="protein sequence ID" value="OEY69711.1"/>
    <property type="molecule type" value="Genomic_DNA"/>
</dbReference>
<name>A0A1E7Q6I3_9GAMM</name>
<dbReference type="STRING" id="1628148.BI198_09170"/>
<dbReference type="AlphaFoldDB" id="A0A1E7Q6I3"/>
<dbReference type="Proteomes" id="UP000242258">
    <property type="component" value="Unassembled WGS sequence"/>
</dbReference>